<feature type="domain" description="Beta-lactamase-related" evidence="8">
    <location>
        <begin position="43"/>
        <end position="386"/>
    </location>
</feature>
<dbReference type="GO" id="GO:0008800">
    <property type="term" value="F:beta-lactamase activity"/>
    <property type="evidence" value="ECO:0007669"/>
    <property type="project" value="UniProtKB-UniRule"/>
</dbReference>
<proteinExistence type="inferred from homology"/>
<evidence type="ECO:0000256" key="5">
    <source>
        <dbReference type="ARBA" id="ARBA00023251"/>
    </source>
</evidence>
<evidence type="ECO:0000259" key="8">
    <source>
        <dbReference type="Pfam" id="PF00144"/>
    </source>
</evidence>
<feature type="chain" id="PRO_5013075384" description="Beta-lactamase" evidence="7">
    <location>
        <begin position="27"/>
        <end position="396"/>
    </location>
</feature>
<keyword evidence="7" id="KW-0732">Signal</keyword>
<dbReference type="Proteomes" id="UP000243463">
    <property type="component" value="Unassembled WGS sequence"/>
</dbReference>
<dbReference type="SUPFAM" id="SSF56601">
    <property type="entry name" value="beta-lactamase/transpeptidase-like"/>
    <property type="match status" value="1"/>
</dbReference>
<keyword evidence="4 6" id="KW-0378">Hydrolase</keyword>
<evidence type="ECO:0000256" key="1">
    <source>
        <dbReference type="ARBA" id="ARBA00001526"/>
    </source>
</evidence>
<dbReference type="InterPro" id="IPR050491">
    <property type="entry name" value="AmpC-like"/>
</dbReference>
<accession>A0A217EFQ3</accession>
<dbReference type="GO" id="GO:0017001">
    <property type="term" value="P:antibiotic catabolic process"/>
    <property type="evidence" value="ECO:0007669"/>
    <property type="project" value="InterPro"/>
</dbReference>
<evidence type="ECO:0000313" key="9">
    <source>
        <dbReference type="EMBL" id="SNQ29315.1"/>
    </source>
</evidence>
<comment type="catalytic activity">
    <reaction evidence="1 6">
        <text>a beta-lactam + H2O = a substituted beta-amino acid</text>
        <dbReference type="Rhea" id="RHEA:20401"/>
        <dbReference type="ChEBI" id="CHEBI:15377"/>
        <dbReference type="ChEBI" id="CHEBI:35627"/>
        <dbReference type="ChEBI" id="CHEBI:140347"/>
        <dbReference type="EC" id="3.5.2.6"/>
    </reaction>
</comment>
<gene>
    <name evidence="9" type="ORF">SAMN05444584_1262</name>
</gene>
<dbReference type="InterPro" id="IPR012338">
    <property type="entry name" value="Beta-lactam/transpept-like"/>
</dbReference>
<dbReference type="Gene3D" id="3.40.710.10">
    <property type="entry name" value="DD-peptidase/beta-lactamase superfamily"/>
    <property type="match status" value="1"/>
</dbReference>
<sequence>MQRHLLSFLKLGFITLIYGCSLQTQAQALHQNTPPDPIQTVITNAFKPLMNQYHVPGMAIGIIYKNHINQQYYGVQSITTATPVTPQTIFELGSVSKIFTATAGAYAKQQGKISFQDHPSQYWPALKQAPIDQLNLLQLLTYTSGHLSLQFPETVKTDQQVLSYFKNWQIKNKPGQYRQYSNPSIGLFGHLTAKAVGMPFTTWLEGTIFPQLELKNTYIQVPSDKMKDYALGYDSKNRPIRVDAGPFSAEAYGVKSTLPDLLQFLKLSLHPETSSPLMKQAILDTQQGYYKVVGHDMYQALGWEMFAYPTRLETLTDSNTEQIIFESNEMTTHFSEPRSKVFHKTGSTNGFGTYLFFVPNEDFALVMLMNKRIPNQERIKAAYRVFTELKNHPALK</sequence>
<reference evidence="10" key="1">
    <citation type="submission" date="2017-06" db="EMBL/GenBank/DDBJ databases">
        <authorList>
            <person name="Varghese N."/>
            <person name="Submissions S."/>
        </authorList>
    </citation>
    <scope>NUCLEOTIDE SEQUENCE [LARGE SCALE GENOMIC DNA]</scope>
    <source>
        <strain evidence="10">ANC 5114</strain>
    </source>
</reference>
<dbReference type="GO" id="GO:0046677">
    <property type="term" value="P:response to antibiotic"/>
    <property type="evidence" value="ECO:0007669"/>
    <property type="project" value="UniProtKB-UniRule"/>
</dbReference>
<dbReference type="PROSITE" id="PS00336">
    <property type="entry name" value="BETA_LACTAMASE_C"/>
    <property type="match status" value="1"/>
</dbReference>
<evidence type="ECO:0000256" key="2">
    <source>
        <dbReference type="ARBA" id="ARBA00007840"/>
    </source>
</evidence>
<dbReference type="Pfam" id="PF00144">
    <property type="entry name" value="Beta-lactamase"/>
    <property type="match status" value="1"/>
</dbReference>
<evidence type="ECO:0000256" key="3">
    <source>
        <dbReference type="ARBA" id="ARBA00012865"/>
    </source>
</evidence>
<dbReference type="EC" id="3.5.2.6" evidence="3 6"/>
<dbReference type="RefSeq" id="WP_088823296.1">
    <property type="nucleotide sequence ID" value="NZ_FZLN01000001.1"/>
</dbReference>
<evidence type="ECO:0000313" key="10">
    <source>
        <dbReference type="Proteomes" id="UP000243463"/>
    </source>
</evidence>
<dbReference type="AlphaFoldDB" id="A0A217EFQ3"/>
<protein>
    <recommendedName>
        <fullName evidence="3 6">Beta-lactamase</fullName>
        <ecNumber evidence="3 6">3.5.2.6</ecNumber>
    </recommendedName>
</protein>
<dbReference type="PANTHER" id="PTHR46825:SF8">
    <property type="entry name" value="BETA-LACTAMASE-RELATED"/>
    <property type="match status" value="1"/>
</dbReference>
<dbReference type="PANTHER" id="PTHR46825">
    <property type="entry name" value="D-ALANYL-D-ALANINE-CARBOXYPEPTIDASE/ENDOPEPTIDASE AMPH"/>
    <property type="match status" value="1"/>
</dbReference>
<comment type="similarity">
    <text evidence="2 6">Belongs to the class-C beta-lactamase family.</text>
</comment>
<evidence type="ECO:0000256" key="7">
    <source>
        <dbReference type="SAM" id="SignalP"/>
    </source>
</evidence>
<dbReference type="InterPro" id="IPR001466">
    <property type="entry name" value="Beta-lactam-related"/>
</dbReference>
<dbReference type="OrthoDB" id="5377431at2"/>
<feature type="signal peptide" evidence="7">
    <location>
        <begin position="1"/>
        <end position="26"/>
    </location>
</feature>
<dbReference type="InterPro" id="IPR001586">
    <property type="entry name" value="Beta-lactam_class-C_AS"/>
</dbReference>
<organism evidence="9 10">
    <name type="scientific">Acinetobacter apis</name>
    <dbReference type="NCBI Taxonomy" id="1229165"/>
    <lineage>
        <taxon>Bacteria</taxon>
        <taxon>Pseudomonadati</taxon>
        <taxon>Pseudomonadota</taxon>
        <taxon>Gammaproteobacteria</taxon>
        <taxon>Moraxellales</taxon>
        <taxon>Moraxellaceae</taxon>
        <taxon>Acinetobacter</taxon>
    </lineage>
</organism>
<dbReference type="NCBIfam" id="NF033085">
    <property type="entry name" value="bla_class_C"/>
    <property type="match status" value="1"/>
</dbReference>
<evidence type="ECO:0000256" key="4">
    <source>
        <dbReference type="ARBA" id="ARBA00022801"/>
    </source>
</evidence>
<keyword evidence="10" id="KW-1185">Reference proteome</keyword>
<keyword evidence="5 6" id="KW-0046">Antibiotic resistance</keyword>
<dbReference type="EMBL" id="FZLN01000001">
    <property type="protein sequence ID" value="SNQ29315.1"/>
    <property type="molecule type" value="Genomic_DNA"/>
</dbReference>
<dbReference type="GO" id="GO:0030288">
    <property type="term" value="C:outer membrane-bounded periplasmic space"/>
    <property type="evidence" value="ECO:0007669"/>
    <property type="project" value="InterPro"/>
</dbReference>
<name>A0A217EFQ3_9GAMM</name>
<evidence type="ECO:0000256" key="6">
    <source>
        <dbReference type="RuleBase" id="RU361140"/>
    </source>
</evidence>
<dbReference type="InterPro" id="IPR058136">
    <property type="entry name" value="AmpC"/>
</dbReference>